<evidence type="ECO:0000259" key="2">
    <source>
        <dbReference type="Pfam" id="PF00144"/>
    </source>
</evidence>
<dbReference type="STRING" id="578942.SAMN05216289_1164"/>
<dbReference type="Gene3D" id="3.40.710.10">
    <property type="entry name" value="DD-peptidase/beta-lactamase superfamily"/>
    <property type="match status" value="1"/>
</dbReference>
<dbReference type="Pfam" id="PF00144">
    <property type="entry name" value="Beta-lactamase"/>
    <property type="match status" value="1"/>
</dbReference>
<dbReference type="PANTHER" id="PTHR46825">
    <property type="entry name" value="D-ALANYL-D-ALANINE-CARBOXYPEPTIDASE/ENDOPEPTIDASE AMPH"/>
    <property type="match status" value="1"/>
</dbReference>
<dbReference type="SUPFAM" id="SSF56601">
    <property type="entry name" value="beta-lactamase/transpeptidase-like"/>
    <property type="match status" value="1"/>
</dbReference>
<evidence type="ECO:0000313" key="3">
    <source>
        <dbReference type="EMBL" id="SFN34772.1"/>
    </source>
</evidence>
<feature type="domain" description="Beta-lactamase-related" evidence="2">
    <location>
        <begin position="38"/>
        <end position="362"/>
    </location>
</feature>
<dbReference type="InterPro" id="IPR001466">
    <property type="entry name" value="Beta-lactam-related"/>
</dbReference>
<keyword evidence="4" id="KW-1185">Reference proteome</keyword>
<dbReference type="InterPro" id="IPR012338">
    <property type="entry name" value="Beta-lactam/transpept-like"/>
</dbReference>
<proteinExistence type="predicted"/>
<evidence type="ECO:0000256" key="1">
    <source>
        <dbReference type="SAM" id="SignalP"/>
    </source>
</evidence>
<dbReference type="Proteomes" id="UP000198575">
    <property type="component" value="Unassembled WGS sequence"/>
</dbReference>
<dbReference type="EMBL" id="FOVF01000016">
    <property type="protein sequence ID" value="SFN34772.1"/>
    <property type="molecule type" value="Genomic_DNA"/>
</dbReference>
<organism evidence="3 4">
    <name type="scientific">Dokdonella immobilis</name>
    <dbReference type="NCBI Taxonomy" id="578942"/>
    <lineage>
        <taxon>Bacteria</taxon>
        <taxon>Pseudomonadati</taxon>
        <taxon>Pseudomonadota</taxon>
        <taxon>Gammaproteobacteria</taxon>
        <taxon>Lysobacterales</taxon>
        <taxon>Rhodanobacteraceae</taxon>
        <taxon>Dokdonella</taxon>
    </lineage>
</organism>
<name>A0A1I4Y9R3_9GAMM</name>
<dbReference type="OrthoDB" id="119951at2"/>
<feature type="chain" id="PRO_5011607217" evidence="1">
    <location>
        <begin position="30"/>
        <end position="396"/>
    </location>
</feature>
<dbReference type="PANTHER" id="PTHR46825:SF15">
    <property type="entry name" value="BETA-LACTAMASE-RELATED DOMAIN-CONTAINING PROTEIN"/>
    <property type="match status" value="1"/>
</dbReference>
<keyword evidence="1" id="KW-0732">Signal</keyword>
<protein>
    <submittedName>
        <fullName evidence="3">Beta-lactamase class C</fullName>
    </submittedName>
</protein>
<accession>A0A1I4Y9R3</accession>
<dbReference type="AlphaFoldDB" id="A0A1I4Y9R3"/>
<feature type="signal peptide" evidence="1">
    <location>
        <begin position="1"/>
        <end position="29"/>
    </location>
</feature>
<reference evidence="3 4" key="1">
    <citation type="submission" date="2016-10" db="EMBL/GenBank/DDBJ databases">
        <authorList>
            <person name="de Groot N.N."/>
        </authorList>
    </citation>
    <scope>NUCLEOTIDE SEQUENCE [LARGE SCALE GENOMIC DNA]</scope>
    <source>
        <strain evidence="3 4">CGMCC 1.7659</strain>
    </source>
</reference>
<dbReference type="InterPro" id="IPR050491">
    <property type="entry name" value="AmpC-like"/>
</dbReference>
<dbReference type="RefSeq" id="WP_092408104.1">
    <property type="nucleotide sequence ID" value="NZ_FOVF01000016.1"/>
</dbReference>
<evidence type="ECO:0000313" key="4">
    <source>
        <dbReference type="Proteomes" id="UP000198575"/>
    </source>
</evidence>
<sequence length="396" mass="42545">MIHDRSRRRLAGGLPLVLAALLAASPAPATEGVAAGFDASFNAVLDDAGVPGGAWAIIDGGELLDAGAHGVRALDDPRTVGTSTVFRIASLSKTFAAGLAAILVDDGVLRWDEPIDAFAPQLRLKNDAQRGLQLQHLLGQSTGLVPNAFDNLVDDGQSPARIMPNFRTLAPGCAPGRCYGYQNIVFAFAANAIEKAGGKDYASLVDERIFTPLAMHTASFGRDRLLASADHALPHVRQAGHWRRVEVDENYYRLPAAAGINASVLDLAEWLRAQMGRHPDVVSPEQVAVLTRERVATPKDLGHRYWKEVLSSAHYGLGWRIYRIGAEPLVLHSGWVKGYVGAISYSPRLQRGLVVLLNGETSRVNEIVSTFWVRQFGGMALPDEAAITAQAPAASR</sequence>
<gene>
    <name evidence="3" type="ORF">SAMN05216289_1164</name>
</gene>